<keyword evidence="9" id="KW-1185">Reference proteome</keyword>
<dbReference type="PANTHER" id="PTHR10015:SF427">
    <property type="entry name" value="HEAT SHOCK FACTOR PROTEIN"/>
    <property type="match status" value="1"/>
</dbReference>
<dbReference type="GeneID" id="87954011"/>
<dbReference type="InterPro" id="IPR036388">
    <property type="entry name" value="WH-like_DNA-bd_sf"/>
</dbReference>
<comment type="similarity">
    <text evidence="2 5">Belongs to the HSF family.</text>
</comment>
<dbReference type="InterPro" id="IPR036390">
    <property type="entry name" value="WH_DNA-bd_sf"/>
</dbReference>
<keyword evidence="4" id="KW-0539">Nucleus</keyword>
<proteinExistence type="inferred from homology"/>
<dbReference type="SUPFAM" id="SSF46785">
    <property type="entry name" value="Winged helix' DNA-binding domain"/>
    <property type="match status" value="1"/>
</dbReference>
<feature type="compositionally biased region" description="Polar residues" evidence="6">
    <location>
        <begin position="346"/>
        <end position="382"/>
    </location>
</feature>
<evidence type="ECO:0000256" key="4">
    <source>
        <dbReference type="ARBA" id="ARBA00023242"/>
    </source>
</evidence>
<evidence type="ECO:0000259" key="7">
    <source>
        <dbReference type="SMART" id="SM00415"/>
    </source>
</evidence>
<keyword evidence="3" id="KW-0238">DNA-binding</keyword>
<dbReference type="PANTHER" id="PTHR10015">
    <property type="entry name" value="HEAT SHOCK TRANSCRIPTION FACTOR"/>
    <property type="match status" value="1"/>
</dbReference>
<sequence>MPNSLDHQIPHGQMIGGYAAVNGGSKPPNFLQKLYDFLSLDPHPCPDIIYWASDSKQLVIAQPDKLAKEVLPKLFKHDKIASFGRQLNIYGFSRLFPGRQFKDSNGEISDASVWAHPTLHRLSTTNELLSIKRRAPPKLIRTRRLANGEIIRTKAGPGVIEKARQIKEAMTLTKGSESFTSDIAKVRDVSIGRGWSLSPNQPEIGDQGPHGHTSSSLSAPLKMTRNDTGLSDITEYTESNNLNEDHLKHINNSPNFKSNSNLIRSAMSTWPYPHIQPCPTPTLLSKSKIGYSPSGDKRNLSLRNIPPPLLLNSSNTGTGPYTFPNYNIGLSIEKSYSSCPASIHTSPTLDHSNPTFTPRWNNIDSSSSLNPNTGQNTQNNSMKGFRHPLQVDTYPSTCNSFSPTPNPHLFDPSQSFVPLSLPQVQVQNEQRIAAPAAPIPSHLLQHQQHNGHHQHHHQQQYQPLQNSFNSNITSLTHGSLNSNPCGGGLLGSPEMIISTPPQTSYELPASSLQFGLSSRNIVLSSSCNKGLNMHKDHNSNTNSPQSIISPCSPWSNAPLSDGIRPSTTDGSGTIDPKWINPIGSEWSTPSMTRVPTPILTASTIITGHNGTSLQPEGCDTVPLSYVKQESDHIQPTDFMWHKPLQISTLTSSYTDNQSHLYNQNVNCSTDLINGPLFAPYILPVSAQSERSHLSPQTHTQDNKTCISTSLTPPIVHTPQVQTSGNPNILLSNINTTNRESIDVGTPFLSPIDHRVKWSE</sequence>
<evidence type="ECO:0000256" key="1">
    <source>
        <dbReference type="ARBA" id="ARBA00004123"/>
    </source>
</evidence>
<evidence type="ECO:0000313" key="8">
    <source>
        <dbReference type="EMBL" id="WRT64940.1"/>
    </source>
</evidence>
<dbReference type="SMART" id="SM00415">
    <property type="entry name" value="HSF"/>
    <property type="match status" value="1"/>
</dbReference>
<dbReference type="EMBL" id="CP141882">
    <property type="protein sequence ID" value="WRT64940.1"/>
    <property type="molecule type" value="Genomic_DNA"/>
</dbReference>
<organism evidence="8 9">
    <name type="scientific">Kwoniella shivajii</name>
    <dbReference type="NCBI Taxonomy" id="564305"/>
    <lineage>
        <taxon>Eukaryota</taxon>
        <taxon>Fungi</taxon>
        <taxon>Dikarya</taxon>
        <taxon>Basidiomycota</taxon>
        <taxon>Agaricomycotina</taxon>
        <taxon>Tremellomycetes</taxon>
        <taxon>Tremellales</taxon>
        <taxon>Cryptococcaceae</taxon>
        <taxon>Kwoniella</taxon>
    </lineage>
</organism>
<dbReference type="InterPro" id="IPR000232">
    <property type="entry name" value="HSF_DNA-bd"/>
</dbReference>
<dbReference type="Proteomes" id="UP001329825">
    <property type="component" value="Chromosome 2"/>
</dbReference>
<gene>
    <name evidence="8" type="ORF">IL334_001880</name>
</gene>
<evidence type="ECO:0000256" key="6">
    <source>
        <dbReference type="SAM" id="MobiDB-lite"/>
    </source>
</evidence>
<dbReference type="RefSeq" id="XP_062789680.1">
    <property type="nucleotide sequence ID" value="XM_062933629.1"/>
</dbReference>
<dbReference type="Pfam" id="PF00447">
    <property type="entry name" value="HSF_DNA-bind"/>
    <property type="match status" value="1"/>
</dbReference>
<evidence type="ECO:0000256" key="3">
    <source>
        <dbReference type="ARBA" id="ARBA00023125"/>
    </source>
</evidence>
<evidence type="ECO:0000256" key="2">
    <source>
        <dbReference type="ARBA" id="ARBA00006403"/>
    </source>
</evidence>
<accession>A0ABZ1CUQ7</accession>
<feature type="domain" description="HSF-type DNA-binding" evidence="7">
    <location>
        <begin position="26"/>
        <end position="134"/>
    </location>
</feature>
<dbReference type="Gene3D" id="1.10.10.10">
    <property type="entry name" value="Winged helix-like DNA-binding domain superfamily/Winged helix DNA-binding domain"/>
    <property type="match status" value="1"/>
</dbReference>
<reference evidence="8 9" key="1">
    <citation type="submission" date="2024-01" db="EMBL/GenBank/DDBJ databases">
        <title>Comparative genomics of Cryptococcus and Kwoniella reveals pathogenesis evolution and contrasting modes of karyotype evolution via chromosome fusion or intercentromeric recombination.</title>
        <authorList>
            <person name="Coelho M.A."/>
            <person name="David-Palma M."/>
            <person name="Shea T."/>
            <person name="Bowers K."/>
            <person name="McGinley-Smith S."/>
            <person name="Mohammad A.W."/>
            <person name="Gnirke A."/>
            <person name="Yurkov A.M."/>
            <person name="Nowrousian M."/>
            <person name="Sun S."/>
            <person name="Cuomo C.A."/>
            <person name="Heitman J."/>
        </authorList>
    </citation>
    <scope>NUCLEOTIDE SEQUENCE [LARGE SCALE GENOMIC DNA]</scope>
    <source>
        <strain evidence="8">CBS 11374</strain>
    </source>
</reference>
<feature type="region of interest" description="Disordered" evidence="6">
    <location>
        <begin position="346"/>
        <end position="389"/>
    </location>
</feature>
<protein>
    <recommendedName>
        <fullName evidence="7">HSF-type DNA-binding domain-containing protein</fullName>
    </recommendedName>
</protein>
<comment type="subcellular location">
    <subcellularLocation>
        <location evidence="1">Nucleus</location>
    </subcellularLocation>
</comment>
<name>A0ABZ1CUQ7_9TREE</name>
<evidence type="ECO:0000313" key="9">
    <source>
        <dbReference type="Proteomes" id="UP001329825"/>
    </source>
</evidence>
<evidence type="ECO:0000256" key="5">
    <source>
        <dbReference type="RuleBase" id="RU004020"/>
    </source>
</evidence>
<feature type="region of interest" description="Disordered" evidence="6">
    <location>
        <begin position="194"/>
        <end position="223"/>
    </location>
</feature>